<organism evidence="1 2">
    <name type="scientific">Ruminococcus bromii</name>
    <dbReference type="NCBI Taxonomy" id="40518"/>
    <lineage>
        <taxon>Bacteria</taxon>
        <taxon>Bacillati</taxon>
        <taxon>Bacillota</taxon>
        <taxon>Clostridia</taxon>
        <taxon>Eubacteriales</taxon>
        <taxon>Oscillospiraceae</taxon>
        <taxon>Ruminococcus</taxon>
    </lineage>
</organism>
<sequence>MDKLINFSNRIDESLIVRFDPAVNRALDYAVAYGFVVQQPTGNFKLTDNGKSFAERIKIEGNLMATEIKDLTELSKKLTETRIKELVEIWEDKYAQDK</sequence>
<reference evidence="1" key="1">
    <citation type="journal article" date="2018" name="Environ. Microbiol.">
        <title>Sporulation capability and amylosome conservation among diverse human colonic and rumen isolates of the keystone starch-degrader Ruminococcus bromii.</title>
        <authorList>
            <person name="Mukhopadhya I."/>
            <person name="Morais S."/>
            <person name="Laverde-Gomez J."/>
            <person name="Sheridan P.O."/>
            <person name="Walker A.W."/>
            <person name="Kelly W."/>
            <person name="Klieve A.V."/>
            <person name="Ouwerkerk D."/>
            <person name="Duncan S.H."/>
            <person name="Louis P."/>
            <person name="Koropatkin N."/>
            <person name="Cockburn D."/>
            <person name="Kibler R."/>
            <person name="Cooper P.J."/>
            <person name="Sandoval C."/>
            <person name="Crost E."/>
            <person name="Juge N."/>
            <person name="Bayer E.A."/>
            <person name="Flint H.J."/>
        </authorList>
    </citation>
    <scope>NUCLEOTIDE SEQUENCE [LARGE SCALE GENOMIC DNA]</scope>
    <source>
        <strain evidence="1">ATCC 27255</strain>
    </source>
</reference>
<dbReference type="EMBL" id="NNSR01000029">
    <property type="protein sequence ID" value="PKD32194.1"/>
    <property type="molecule type" value="Genomic_DNA"/>
</dbReference>
<comment type="caution">
    <text evidence="1">The sequence shown here is derived from an EMBL/GenBank/DDBJ whole genome shotgun (WGS) entry which is preliminary data.</text>
</comment>
<protein>
    <submittedName>
        <fullName evidence="1">Uncharacterized protein</fullName>
    </submittedName>
</protein>
<gene>
    <name evidence="1" type="ORF">RBATCC27255_00559</name>
</gene>
<name>A0A2N0UYZ6_9FIRM</name>
<evidence type="ECO:0000313" key="1">
    <source>
        <dbReference type="EMBL" id="PKD32194.1"/>
    </source>
</evidence>
<dbReference type="AlphaFoldDB" id="A0A2N0UYZ6"/>
<evidence type="ECO:0000313" key="2">
    <source>
        <dbReference type="Proteomes" id="UP000233425"/>
    </source>
</evidence>
<proteinExistence type="predicted"/>
<keyword evidence="2" id="KW-1185">Reference proteome</keyword>
<dbReference type="Proteomes" id="UP000233425">
    <property type="component" value="Unassembled WGS sequence"/>
</dbReference>
<accession>A0A2N0UYZ6</accession>